<evidence type="ECO:0000256" key="1">
    <source>
        <dbReference type="SAM" id="Phobius"/>
    </source>
</evidence>
<dbReference type="AlphaFoldDB" id="A0A0G1WKZ7"/>
<feature type="transmembrane region" description="Helical" evidence="1">
    <location>
        <begin position="58"/>
        <end position="79"/>
    </location>
</feature>
<organism evidence="2 3">
    <name type="scientific">Candidatus Amesbacteria bacterium GW2011_GWC2_47_8</name>
    <dbReference type="NCBI Taxonomy" id="1618367"/>
    <lineage>
        <taxon>Bacteria</taxon>
        <taxon>Candidatus Amesiibacteriota</taxon>
    </lineage>
</organism>
<keyword evidence="1" id="KW-0812">Transmembrane</keyword>
<gene>
    <name evidence="2" type="ORF">UY11_C0036G0011</name>
</gene>
<evidence type="ECO:0000313" key="2">
    <source>
        <dbReference type="EMBL" id="KKU82885.1"/>
    </source>
</evidence>
<name>A0A0G1WKZ7_9BACT</name>
<feature type="transmembrane region" description="Helical" evidence="1">
    <location>
        <begin position="255"/>
        <end position="275"/>
    </location>
</feature>
<feature type="transmembrane region" description="Helical" evidence="1">
    <location>
        <begin position="229"/>
        <end position="249"/>
    </location>
</feature>
<dbReference type="Proteomes" id="UP000034265">
    <property type="component" value="Unassembled WGS sequence"/>
</dbReference>
<evidence type="ECO:0000313" key="3">
    <source>
        <dbReference type="Proteomes" id="UP000034265"/>
    </source>
</evidence>
<feature type="transmembrane region" description="Helical" evidence="1">
    <location>
        <begin position="133"/>
        <end position="152"/>
    </location>
</feature>
<sequence length="398" mass="44835">MKKLTLLILIVIKLYLLLNIGQTTDYFLHSYRAWTLLRFGRDEVGNVLPYLFHGPAGYQFPLTSYLFVPFGVLGFEFLVWLLPAMLLAVAFSSPTLGLVFLATPAFLWPGNYDAKLVVLFLSLLIAALKRKKFIIPAVILTIAAALALKPSFVSQSLITTINSLRGEHSAFPLLAKILHNKLYFVLVYLQNIFSALNPSFLFGFGDKAQKIPPLLIILLPFLFRRPSKLIAVLAITPFPFYLSLILMAGRYLPRVAVYLGLVLLLPMAYFSTHFLPHRTWVDRGWGLSEVINLASSPVLLADDVYPDPGPYLAFHLRPVPPSLSKNSYHFRDFIRRIGLIEVVSPDDPRLQSPGPISLVSAKWLGKHPLQPKDTFEPVVYDPFGTPVLFRLHYYVPTN</sequence>
<keyword evidence="1" id="KW-0472">Membrane</keyword>
<reference evidence="2 3" key="1">
    <citation type="journal article" date="2015" name="Nature">
        <title>rRNA introns, odd ribosomes, and small enigmatic genomes across a large radiation of phyla.</title>
        <authorList>
            <person name="Brown C.T."/>
            <person name="Hug L.A."/>
            <person name="Thomas B.C."/>
            <person name="Sharon I."/>
            <person name="Castelle C.J."/>
            <person name="Singh A."/>
            <person name="Wilkins M.J."/>
            <person name="Williams K.H."/>
            <person name="Banfield J.F."/>
        </authorList>
    </citation>
    <scope>NUCLEOTIDE SEQUENCE [LARGE SCALE GENOMIC DNA]</scope>
</reference>
<keyword evidence="1" id="KW-1133">Transmembrane helix</keyword>
<protein>
    <submittedName>
        <fullName evidence="2">Uncharacterized protein</fullName>
    </submittedName>
</protein>
<feature type="transmembrane region" description="Helical" evidence="1">
    <location>
        <begin position="86"/>
        <end position="106"/>
    </location>
</feature>
<proteinExistence type="predicted"/>
<comment type="caution">
    <text evidence="2">The sequence shown here is derived from an EMBL/GenBank/DDBJ whole genome shotgun (WGS) entry which is preliminary data.</text>
</comment>
<accession>A0A0G1WKZ7</accession>
<feature type="transmembrane region" description="Helical" evidence="1">
    <location>
        <begin position="182"/>
        <end position="204"/>
    </location>
</feature>
<dbReference type="EMBL" id="LCOT01000036">
    <property type="protein sequence ID" value="KKU82885.1"/>
    <property type="molecule type" value="Genomic_DNA"/>
</dbReference>